<dbReference type="Pfam" id="PF00196">
    <property type="entry name" value="GerE"/>
    <property type="match status" value="1"/>
</dbReference>
<dbReference type="PROSITE" id="PS00622">
    <property type="entry name" value="HTH_LUXR_1"/>
    <property type="match status" value="1"/>
</dbReference>
<accession>A0ABU1NNB3</accession>
<dbReference type="EMBL" id="JAVDRF010000017">
    <property type="protein sequence ID" value="MDR6539516.1"/>
    <property type="molecule type" value="Genomic_DNA"/>
</dbReference>
<dbReference type="SMART" id="SM00421">
    <property type="entry name" value="HTH_LUXR"/>
    <property type="match status" value="1"/>
</dbReference>
<dbReference type="SUPFAM" id="SSF52540">
    <property type="entry name" value="P-loop containing nucleoside triphosphate hydrolases"/>
    <property type="match status" value="1"/>
</dbReference>
<dbReference type="Gene3D" id="1.10.10.10">
    <property type="entry name" value="Winged helix-like DNA-binding domain superfamily/Winged helix DNA-binding domain"/>
    <property type="match status" value="1"/>
</dbReference>
<organism evidence="5 6">
    <name type="scientific">Variovorax soli</name>
    <dbReference type="NCBI Taxonomy" id="376815"/>
    <lineage>
        <taxon>Bacteria</taxon>
        <taxon>Pseudomonadati</taxon>
        <taxon>Pseudomonadota</taxon>
        <taxon>Betaproteobacteria</taxon>
        <taxon>Burkholderiales</taxon>
        <taxon>Comamonadaceae</taxon>
        <taxon>Variovorax</taxon>
    </lineage>
</organism>
<evidence type="ECO:0000313" key="6">
    <source>
        <dbReference type="Proteomes" id="UP001184230"/>
    </source>
</evidence>
<dbReference type="PANTHER" id="PTHR44688:SF16">
    <property type="entry name" value="DNA-BINDING TRANSCRIPTIONAL ACTIVATOR DEVR_DOSR"/>
    <property type="match status" value="1"/>
</dbReference>
<proteinExistence type="predicted"/>
<dbReference type="Proteomes" id="UP001184230">
    <property type="component" value="Unassembled WGS sequence"/>
</dbReference>
<comment type="caution">
    <text evidence="5">The sequence shown here is derived from an EMBL/GenBank/DDBJ whole genome shotgun (WGS) entry which is preliminary data.</text>
</comment>
<keyword evidence="3" id="KW-0804">Transcription</keyword>
<dbReference type="SUPFAM" id="SSF46894">
    <property type="entry name" value="C-terminal effector domain of the bipartite response regulators"/>
    <property type="match status" value="1"/>
</dbReference>
<dbReference type="InterPro" id="IPR027417">
    <property type="entry name" value="P-loop_NTPase"/>
</dbReference>
<gene>
    <name evidence="5" type="ORF">J2739_005312</name>
</gene>
<evidence type="ECO:0000256" key="3">
    <source>
        <dbReference type="ARBA" id="ARBA00023163"/>
    </source>
</evidence>
<dbReference type="InterPro" id="IPR000792">
    <property type="entry name" value="Tscrpt_reg_LuxR_C"/>
</dbReference>
<dbReference type="InterPro" id="IPR059106">
    <property type="entry name" value="WHD_MalT"/>
</dbReference>
<dbReference type="CDD" id="cd06170">
    <property type="entry name" value="LuxR_C_like"/>
    <property type="match status" value="1"/>
</dbReference>
<feature type="domain" description="HTH luxR-type" evidence="4">
    <location>
        <begin position="814"/>
        <end position="879"/>
    </location>
</feature>
<dbReference type="InterPro" id="IPR049945">
    <property type="entry name" value="AAA_22"/>
</dbReference>
<evidence type="ECO:0000313" key="5">
    <source>
        <dbReference type="EMBL" id="MDR6539516.1"/>
    </source>
</evidence>
<dbReference type="PANTHER" id="PTHR44688">
    <property type="entry name" value="DNA-BINDING TRANSCRIPTIONAL ACTIVATOR DEVR_DOSR"/>
    <property type="match status" value="1"/>
</dbReference>
<evidence type="ECO:0000259" key="4">
    <source>
        <dbReference type="PROSITE" id="PS50043"/>
    </source>
</evidence>
<keyword evidence="1" id="KW-0805">Transcription regulation</keyword>
<protein>
    <submittedName>
        <fullName evidence="5">LuxR family maltose regulon positive regulatory protein</fullName>
    </submittedName>
</protein>
<sequence>MPSASLARAKIQTPRFRGGLIERSELEQQLGDAMSSRRLVLLVAPAGYGKTAALSRQLQRLPPGCAVAWVTVDEEDDLPRLFSCLIEALEPLDPPWRLAPEALLDLVAQGRLREAASALHGAIEATDTAAGVIVLDDLHAVADARVFEFLNHLLEGLPDRWTLVIATRVEPPLTLARWRAQREVAEFDETTLGFSRKEVQDLWRHATGQDDPEQAGHLLDRTQGWPAGLCLSLEASQRSTSKVPKGIWHNRRHLFDYLASEVFEDLPSELQAFLLRCSPLPELTVPRCEQLSGNPRAAELLEDIERRRLFVSVLDGDDLTLRLHDLFRDFLEERLRRLHPDEVPALLRLAAQGETDPVRRTLMYLRAGAWDEAQQGLADATADMLAGDEGAQVLRIVEQFPPDIQARSPSLAYARGLCAWPQYQYSAVRSAMEQAAAGFDALGRHADANRARAVQALATLFCGRMQDARRLSQAVRALPMDLETETLTELLDFWYEAYHGPADGPGNRLAKVVDLLMQGAAAELWFRCMSRVNMFISRPGVSAQIGRLVSGAREAAGDRHWSLQANANLMEAWLLLWQGKVAETEAALERIEEDSQWLGQPAALRIRLLSLKVYHQVICDDKEAVCATRDAIAAHTTLLDRNSDLALVFRGTAVKVSAAIGDWPAVRMHVSALELEASLENPGMQKVLSTFQAQLALQEGRVCEALAMLRELVATSAMLDTNSLDATVRTQLALAELADGSPAAAWRALEPLIERVAATGNVGQILFMGRQVLTALSLASWGNAASAEGLATLRQWMELARRFKTGSHERPHASARNDAGLSDRELEVLALLADGQSNKLIARALDLSPHTVKRHVARILDRLDLASRMQAADWYRTQFGNRAGFGDRGL</sequence>
<evidence type="ECO:0000256" key="1">
    <source>
        <dbReference type="ARBA" id="ARBA00023015"/>
    </source>
</evidence>
<dbReference type="Pfam" id="PF13401">
    <property type="entry name" value="AAA_22"/>
    <property type="match status" value="1"/>
</dbReference>
<reference evidence="5 6" key="1">
    <citation type="submission" date="2023-07" db="EMBL/GenBank/DDBJ databases">
        <title>Sorghum-associated microbial communities from plants grown in Nebraska, USA.</title>
        <authorList>
            <person name="Schachtman D."/>
        </authorList>
    </citation>
    <scope>NUCLEOTIDE SEQUENCE [LARGE SCALE GENOMIC DNA]</scope>
    <source>
        <strain evidence="5 6">DS1781</strain>
    </source>
</reference>
<dbReference type="PROSITE" id="PS50043">
    <property type="entry name" value="HTH_LUXR_2"/>
    <property type="match status" value="1"/>
</dbReference>
<keyword evidence="6" id="KW-1185">Reference proteome</keyword>
<evidence type="ECO:0000256" key="2">
    <source>
        <dbReference type="ARBA" id="ARBA00023125"/>
    </source>
</evidence>
<dbReference type="RefSeq" id="WP_309907271.1">
    <property type="nucleotide sequence ID" value="NZ_JAVDRF010000017.1"/>
</dbReference>
<keyword evidence="2" id="KW-0238">DNA-binding</keyword>
<dbReference type="Pfam" id="PF25873">
    <property type="entry name" value="WHD_MalT"/>
    <property type="match status" value="1"/>
</dbReference>
<dbReference type="InterPro" id="IPR036388">
    <property type="entry name" value="WH-like_DNA-bd_sf"/>
</dbReference>
<dbReference type="Gene3D" id="3.40.50.300">
    <property type="entry name" value="P-loop containing nucleotide triphosphate hydrolases"/>
    <property type="match status" value="1"/>
</dbReference>
<name>A0ABU1NNB3_9BURK</name>
<dbReference type="PRINTS" id="PR00038">
    <property type="entry name" value="HTHLUXR"/>
</dbReference>
<dbReference type="InterPro" id="IPR016032">
    <property type="entry name" value="Sig_transdc_resp-reg_C-effctor"/>
</dbReference>